<evidence type="ECO:0000256" key="7">
    <source>
        <dbReference type="PIRSR" id="PIRSR634603-3"/>
    </source>
</evidence>
<dbReference type="PANTHER" id="PTHR48073:SF2">
    <property type="entry name" value="O-SUCCINYLBENZOATE SYNTHASE"/>
    <property type="match status" value="1"/>
</dbReference>
<proteinExistence type="inferred from homology"/>
<dbReference type="EMBL" id="BMOK01000015">
    <property type="protein sequence ID" value="GGL62765.1"/>
    <property type="molecule type" value="Genomic_DNA"/>
</dbReference>
<dbReference type="GO" id="GO:0006518">
    <property type="term" value="P:peptide metabolic process"/>
    <property type="evidence" value="ECO:0007669"/>
    <property type="project" value="UniProtKB-ARBA"/>
</dbReference>
<dbReference type="Proteomes" id="UP000654670">
    <property type="component" value="Unassembled WGS sequence"/>
</dbReference>
<reference evidence="10" key="2">
    <citation type="submission" date="2020-09" db="EMBL/GenBank/DDBJ databases">
        <authorList>
            <person name="Sun Q."/>
            <person name="Ohkuma M."/>
        </authorList>
    </citation>
    <scope>NUCLEOTIDE SEQUENCE</scope>
    <source>
        <strain evidence="10">JCM 15325</strain>
    </source>
</reference>
<dbReference type="EC" id="5.1.1.-" evidence="8"/>
<dbReference type="SFLD" id="SFLDF00009">
    <property type="entry name" value="o-succinylbenzoate_synthase"/>
    <property type="match status" value="1"/>
</dbReference>
<organism evidence="10 11">
    <name type="scientific">Sporolactobacillus putidus</name>
    <dbReference type="NCBI Taxonomy" id="492735"/>
    <lineage>
        <taxon>Bacteria</taxon>
        <taxon>Bacillati</taxon>
        <taxon>Bacillota</taxon>
        <taxon>Bacilli</taxon>
        <taxon>Bacillales</taxon>
        <taxon>Sporolactobacillaceae</taxon>
        <taxon>Sporolactobacillus</taxon>
    </lineage>
</organism>
<reference evidence="10" key="1">
    <citation type="journal article" date="2014" name="Int. J. Syst. Evol. Microbiol.">
        <title>Complete genome sequence of Corynebacterium casei LMG S-19264T (=DSM 44701T), isolated from a smear-ripened cheese.</title>
        <authorList>
            <consortium name="US DOE Joint Genome Institute (JGI-PGF)"/>
            <person name="Walter F."/>
            <person name="Albersmeier A."/>
            <person name="Kalinowski J."/>
            <person name="Ruckert C."/>
        </authorList>
    </citation>
    <scope>NUCLEOTIDE SEQUENCE</scope>
    <source>
        <strain evidence="10">JCM 15325</strain>
    </source>
</reference>
<keyword evidence="2 7" id="KW-0479">Metal-binding</keyword>
<feature type="binding site" evidence="6">
    <location>
        <position position="30"/>
    </location>
    <ligand>
        <name>substrate</name>
    </ligand>
</feature>
<comment type="caution">
    <text evidence="10">The sequence shown here is derived from an EMBL/GenBank/DDBJ whole genome shotgun (WGS) entry which is preliminary data.</text>
</comment>
<dbReference type="SFLD" id="SFLDS00001">
    <property type="entry name" value="Enolase"/>
    <property type="match status" value="2"/>
</dbReference>
<feature type="binding site" evidence="7">
    <location>
        <position position="197"/>
    </location>
    <ligand>
        <name>Mg(2+)</name>
        <dbReference type="ChEBI" id="CHEBI:18420"/>
    </ligand>
</feature>
<dbReference type="Pfam" id="PF02746">
    <property type="entry name" value="MR_MLE_N"/>
    <property type="match status" value="1"/>
</dbReference>
<dbReference type="SUPFAM" id="SSF51604">
    <property type="entry name" value="Enolase C-terminal domain-like"/>
    <property type="match status" value="1"/>
</dbReference>
<comment type="cofactor">
    <cofactor evidence="7 8">
        <name>Mg(2+)</name>
        <dbReference type="ChEBI" id="CHEBI:18420"/>
    </cofactor>
    <text evidence="7 8">Binds 1 Mg(2+) ion per subunit.</text>
</comment>
<dbReference type="InterPro" id="IPR036849">
    <property type="entry name" value="Enolase-like_C_sf"/>
</dbReference>
<feature type="binding site" evidence="7">
    <location>
        <position position="225"/>
    </location>
    <ligand>
        <name>Mg(2+)</name>
        <dbReference type="ChEBI" id="CHEBI:18420"/>
    </ligand>
</feature>
<dbReference type="InterPro" id="IPR013342">
    <property type="entry name" value="Mandelate_racemase_C"/>
</dbReference>
<gene>
    <name evidence="10" type="primary">ykfB</name>
    <name evidence="10" type="ORF">GCM10007968_28400</name>
</gene>
<dbReference type="AlphaFoldDB" id="A0A917S7A9"/>
<dbReference type="SMART" id="SM00922">
    <property type="entry name" value="MR_MLE"/>
    <property type="match status" value="1"/>
</dbReference>
<dbReference type="SFLD" id="SFLDF00010">
    <property type="entry name" value="dipeptide_epimerase"/>
    <property type="match status" value="1"/>
</dbReference>
<dbReference type="InterPro" id="IPR013341">
    <property type="entry name" value="Mandelate_racemase_N_dom"/>
</dbReference>
<dbReference type="GO" id="GO:0016855">
    <property type="term" value="F:racemase and epimerase activity, acting on amino acids and derivatives"/>
    <property type="evidence" value="ECO:0007669"/>
    <property type="project" value="UniProtKB-UniRule"/>
</dbReference>
<feature type="binding site" evidence="6">
    <location>
        <position position="304"/>
    </location>
    <ligand>
        <name>substrate</name>
    </ligand>
</feature>
<evidence type="ECO:0000256" key="4">
    <source>
        <dbReference type="ARBA" id="ARBA00023235"/>
    </source>
</evidence>
<accession>A0A917S7A9</accession>
<evidence type="ECO:0000256" key="3">
    <source>
        <dbReference type="ARBA" id="ARBA00022842"/>
    </source>
</evidence>
<feature type="binding site" evidence="6">
    <location>
        <position position="141"/>
    </location>
    <ligand>
        <name>substrate</name>
    </ligand>
</feature>
<evidence type="ECO:0000259" key="9">
    <source>
        <dbReference type="SMART" id="SM00922"/>
    </source>
</evidence>
<dbReference type="InterPro" id="IPR029017">
    <property type="entry name" value="Enolase-like_N"/>
</dbReference>
<evidence type="ECO:0000256" key="6">
    <source>
        <dbReference type="PIRSR" id="PIRSR634603-2"/>
    </source>
</evidence>
<dbReference type="InterPro" id="IPR029065">
    <property type="entry name" value="Enolase_C-like"/>
</dbReference>
<sequence>MGEKKLMKIIDVKTKRLSIPLKKPFKTALRTVSEAESIVVYIYCDDGTVGIGEAPPTHVITGDSLESINYAVMQVIRPSIIGLEIEQKEQIESILEKVILNNSSAKAAVDIAIYDCLGKKVHLPLYQLLGGYTTRLETDYTVSVSHTEEMIEDARSLVEMGFDTLKIKVGNSTIGEDIERVSGIRRAVGNHVKLRLDANQGWSVKEAVTAIHRLEDMDLGIELVEQPIPAWDIEGMKRVTENAEIPIMADESVFSPRDAAHLLAIHGCDMINIKLMKAGGISGAEKINALAEVYGVECMVGCMIESKISVTAACHFAAGKKNVTRCDFDAPLMFASDPVIGGVRFQQNQIFLPKDPGLGIKKVLIDD</sequence>
<evidence type="ECO:0000256" key="8">
    <source>
        <dbReference type="RuleBase" id="RU366006"/>
    </source>
</evidence>
<dbReference type="Gene3D" id="3.20.20.120">
    <property type="entry name" value="Enolase-like C-terminal domain"/>
    <property type="match status" value="1"/>
</dbReference>
<evidence type="ECO:0000256" key="1">
    <source>
        <dbReference type="ARBA" id="ARBA00008031"/>
    </source>
</evidence>
<name>A0A917S7A9_9BACL</name>
<evidence type="ECO:0000256" key="2">
    <source>
        <dbReference type="ARBA" id="ARBA00022723"/>
    </source>
</evidence>
<keyword evidence="11" id="KW-1185">Reference proteome</keyword>
<dbReference type="Gene3D" id="3.30.390.10">
    <property type="entry name" value="Enolase-like, N-terminal domain"/>
    <property type="match status" value="1"/>
</dbReference>
<feature type="binding site" evidence="7">
    <location>
        <position position="250"/>
    </location>
    <ligand>
        <name>Mg(2+)</name>
        <dbReference type="ChEBI" id="CHEBI:18420"/>
    </ligand>
</feature>
<feature type="active site" description="Proton acceptor; specific for (R)-substrate epimerization" evidence="5">
    <location>
        <position position="168"/>
    </location>
</feature>
<dbReference type="SFLD" id="SFLDG00180">
    <property type="entry name" value="muconate_cycloisomerase"/>
    <property type="match status" value="2"/>
</dbReference>
<evidence type="ECO:0000313" key="10">
    <source>
        <dbReference type="EMBL" id="GGL62765.1"/>
    </source>
</evidence>
<keyword evidence="4 8" id="KW-0413">Isomerase</keyword>
<feature type="binding site" evidence="6">
    <location>
        <position position="166"/>
    </location>
    <ligand>
        <name>substrate</name>
    </ligand>
</feature>
<feature type="domain" description="Mandelate racemase/muconate lactonizing enzyme C-terminal" evidence="9">
    <location>
        <begin position="147"/>
        <end position="246"/>
    </location>
</feature>
<comment type="similarity">
    <text evidence="1 8">Belongs to the mandelate racemase/muconate lactonizing enzyme family.</text>
</comment>
<evidence type="ECO:0000256" key="5">
    <source>
        <dbReference type="PIRSR" id="PIRSR634603-1"/>
    </source>
</evidence>
<evidence type="ECO:0000313" key="11">
    <source>
        <dbReference type="Proteomes" id="UP000654670"/>
    </source>
</evidence>
<dbReference type="GO" id="GO:0000287">
    <property type="term" value="F:magnesium ion binding"/>
    <property type="evidence" value="ECO:0007669"/>
    <property type="project" value="UniProtKB-ARBA"/>
</dbReference>
<feature type="binding site" evidence="6">
    <location>
        <position position="329"/>
    </location>
    <ligand>
        <name>substrate</name>
    </ligand>
</feature>
<feature type="binding site" evidence="6">
    <location>
        <position position="327"/>
    </location>
    <ligand>
        <name>substrate</name>
    </ligand>
</feature>
<dbReference type="PANTHER" id="PTHR48073">
    <property type="entry name" value="O-SUCCINYLBENZOATE SYNTHASE-RELATED"/>
    <property type="match status" value="1"/>
</dbReference>
<feature type="active site" description="Proton acceptor; specific for (S)-substrate epimerization" evidence="5">
    <location>
        <position position="274"/>
    </location>
</feature>
<dbReference type="CDD" id="cd03319">
    <property type="entry name" value="L-Ala-DL-Glu_epimerase"/>
    <property type="match status" value="1"/>
</dbReference>
<keyword evidence="3 7" id="KW-0460">Magnesium</keyword>
<feature type="binding site" evidence="6">
    <location>
        <position position="302"/>
    </location>
    <ligand>
        <name>substrate</name>
    </ligand>
</feature>
<dbReference type="InterPro" id="IPR034603">
    <property type="entry name" value="Dipeptide_epimerase"/>
</dbReference>
<dbReference type="Pfam" id="PF13378">
    <property type="entry name" value="MR_MLE_C"/>
    <property type="match status" value="1"/>
</dbReference>
<dbReference type="SUPFAM" id="SSF54826">
    <property type="entry name" value="Enolase N-terminal domain-like"/>
    <property type="match status" value="1"/>
</dbReference>
<dbReference type="FunFam" id="3.30.390.10:FF:000009">
    <property type="entry name" value="Hydrophobic dipeptide epimerase"/>
    <property type="match status" value="1"/>
</dbReference>
<protein>
    <recommendedName>
        <fullName evidence="8">Dipeptide epimerase</fullName>
        <ecNumber evidence="8">5.1.1.-</ecNumber>
    </recommendedName>
</protein>